<dbReference type="KEGG" id="mxa:MXAN_1177"/>
<feature type="compositionally biased region" description="Basic and acidic residues" evidence="1">
    <location>
        <begin position="1"/>
        <end position="10"/>
    </location>
</feature>
<sequence>MAPPIRRNEPRPVPPPPVTARPTPPPPPPPPARAEARPGQSDRFEDAHNRVTQAATGLRSVSDAAVATQVRDAFGPRRFGPVNLPGGNGPVVEGANTRLARGAGAVSLAANVAQLPTGAVETFRDVRDALRNPTEANVREAVGTASGTLSTGLMAARDGLSLAGNVSNYRAATDAARTAFTAAAPDASRAAANRVATTAANTALEGASRQVVRRAAAEVAERGLEGAARTAGTAARAAVQGGGTAVARAAGRFTPGLNVAIAAADTVAAVNTITDPNASAGKKITAGVTALGSIAAATNIPVVSQVGAAVSTVSGFIGSFF</sequence>
<keyword evidence="3" id="KW-1185">Reference proteome</keyword>
<dbReference type="EMBL" id="CP000113">
    <property type="protein sequence ID" value="ABF87062.1"/>
    <property type="molecule type" value="Genomic_DNA"/>
</dbReference>
<dbReference type="EnsemblBacteria" id="ABF87062">
    <property type="protein sequence ID" value="ABF87062"/>
    <property type="gene ID" value="MXAN_1177"/>
</dbReference>
<dbReference type="STRING" id="246197.MXAN_1177"/>
<dbReference type="Proteomes" id="UP000002402">
    <property type="component" value="Chromosome"/>
</dbReference>
<feature type="region of interest" description="Disordered" evidence="1">
    <location>
        <begin position="1"/>
        <end position="43"/>
    </location>
</feature>
<proteinExistence type="predicted"/>
<accession>Q1DD36</accession>
<gene>
    <name evidence="2" type="ordered locus">MXAN_1177</name>
</gene>
<evidence type="ECO:0000313" key="3">
    <source>
        <dbReference type="Proteomes" id="UP000002402"/>
    </source>
</evidence>
<dbReference type="HOGENOM" id="CLU_871051_0_0_7"/>
<protein>
    <submittedName>
        <fullName evidence="2">Uncharacterized protein</fullName>
    </submittedName>
</protein>
<evidence type="ECO:0000313" key="2">
    <source>
        <dbReference type="EMBL" id="ABF87062.1"/>
    </source>
</evidence>
<feature type="compositionally biased region" description="Basic and acidic residues" evidence="1">
    <location>
        <begin position="34"/>
        <end position="43"/>
    </location>
</feature>
<reference evidence="2 3" key="1">
    <citation type="journal article" date="2006" name="Proc. Natl. Acad. Sci. U.S.A.">
        <title>Evolution of sensory complexity recorded in a myxobacterial genome.</title>
        <authorList>
            <person name="Goldman B.S."/>
            <person name="Nierman W.C."/>
            <person name="Kaiser D."/>
            <person name="Slater S.C."/>
            <person name="Durkin A.S."/>
            <person name="Eisen J.A."/>
            <person name="Ronning C.M."/>
            <person name="Barbazuk W.B."/>
            <person name="Blanchard M."/>
            <person name="Field C."/>
            <person name="Halling C."/>
            <person name="Hinkle G."/>
            <person name="Iartchuk O."/>
            <person name="Kim H.S."/>
            <person name="Mackenzie C."/>
            <person name="Madupu R."/>
            <person name="Miller N."/>
            <person name="Shvartsbeyn A."/>
            <person name="Sullivan S.A."/>
            <person name="Vaudin M."/>
            <person name="Wiegand R."/>
            <person name="Kaplan H.B."/>
        </authorList>
    </citation>
    <scope>NUCLEOTIDE SEQUENCE [LARGE SCALE GENOMIC DNA]</scope>
    <source>
        <strain evidence="3">DK1622</strain>
    </source>
</reference>
<dbReference type="eggNOG" id="ENOG5031DA6">
    <property type="taxonomic scope" value="Bacteria"/>
</dbReference>
<dbReference type="GeneID" id="41358627"/>
<dbReference type="RefSeq" id="WP_011551297.1">
    <property type="nucleotide sequence ID" value="NC_008095.1"/>
</dbReference>
<dbReference type="OrthoDB" id="5383178at2"/>
<dbReference type="AlphaFoldDB" id="Q1DD36"/>
<organism evidence="2 3">
    <name type="scientific">Myxococcus xanthus (strain DK1622)</name>
    <dbReference type="NCBI Taxonomy" id="246197"/>
    <lineage>
        <taxon>Bacteria</taxon>
        <taxon>Pseudomonadati</taxon>
        <taxon>Myxococcota</taxon>
        <taxon>Myxococcia</taxon>
        <taxon>Myxococcales</taxon>
        <taxon>Cystobacterineae</taxon>
        <taxon>Myxococcaceae</taxon>
        <taxon>Myxococcus</taxon>
    </lineage>
</organism>
<evidence type="ECO:0000256" key="1">
    <source>
        <dbReference type="SAM" id="MobiDB-lite"/>
    </source>
</evidence>
<feature type="compositionally biased region" description="Pro residues" evidence="1">
    <location>
        <begin position="11"/>
        <end position="32"/>
    </location>
</feature>
<name>Q1DD36_MYXXD</name>